<dbReference type="InterPro" id="IPR036457">
    <property type="entry name" value="PPM-type-like_dom_sf"/>
</dbReference>
<dbReference type="RefSeq" id="WP_150493151.1">
    <property type="nucleotide sequence ID" value="NZ_BNBW01000020.1"/>
</dbReference>
<evidence type="ECO:0000259" key="2">
    <source>
        <dbReference type="Pfam" id="PF13672"/>
    </source>
</evidence>
<dbReference type="Proteomes" id="UP000325563">
    <property type="component" value="Chromosome"/>
</dbReference>
<reference evidence="3 4" key="1">
    <citation type="submission" date="2017-09" db="EMBL/GenBank/DDBJ databases">
        <authorList>
            <person name="Lee N."/>
            <person name="Cho B.-K."/>
        </authorList>
    </citation>
    <scope>NUCLEOTIDE SEQUENCE [LARGE SCALE GENOMIC DNA]</scope>
    <source>
        <strain evidence="3 4">ATCC 27476</strain>
    </source>
</reference>
<dbReference type="Pfam" id="PF13672">
    <property type="entry name" value="PP2C_2"/>
    <property type="match status" value="1"/>
</dbReference>
<feature type="domain" description="PPM-type phosphatase" evidence="2">
    <location>
        <begin position="21"/>
        <end position="255"/>
    </location>
</feature>
<gene>
    <name evidence="3" type="ORF">CP980_07435</name>
</gene>
<dbReference type="InterPro" id="IPR001932">
    <property type="entry name" value="PPM-type_phosphatase-like_dom"/>
</dbReference>
<keyword evidence="4" id="KW-1185">Reference proteome</keyword>
<sequence length="317" mass="34027">MPPAALWATLRESVQGVNKPRNQDYCEVAGRGTAEEPLIMAVADGHGSAAHARSHLGSRFAVDLFVEEARRFGALAQPRGDERPPSLAWLMHYAEHAFPRQLVSAWRDKVLGNWARTSSHEEPGLTEEHKVLLYGSTLVGAVLTPRVFAAWQLGDGELTVVDDAGRVSVPLAPAEADLGDETESLCTPEAWLRVRTHWAPVTAPWRAPRLVALSTDGLSKSFASDRGFLQFMAGLDDRLSAEGAQTVRAVLPQWLARASQHSGDDTTLVAAWHQGAPPAPEPVTAHGAPAPDGAPDPDAVPPTDHPAPPTDPHGRDE</sequence>
<dbReference type="Gene3D" id="3.60.40.10">
    <property type="entry name" value="PPM-type phosphatase domain"/>
    <property type="match status" value="1"/>
</dbReference>
<evidence type="ECO:0000256" key="1">
    <source>
        <dbReference type="SAM" id="MobiDB-lite"/>
    </source>
</evidence>
<feature type="region of interest" description="Disordered" evidence="1">
    <location>
        <begin position="274"/>
        <end position="317"/>
    </location>
</feature>
<dbReference type="GeneID" id="95610397"/>
<dbReference type="KEGG" id="svn:CP980_07435"/>
<name>A0A5J6J2Z9_STRVI</name>
<feature type="compositionally biased region" description="Pro residues" evidence="1">
    <location>
        <begin position="292"/>
        <end position="311"/>
    </location>
</feature>
<proteinExistence type="predicted"/>
<dbReference type="EMBL" id="CP023692">
    <property type="protein sequence ID" value="QEV44915.1"/>
    <property type="molecule type" value="Genomic_DNA"/>
</dbReference>
<protein>
    <submittedName>
        <fullName evidence="3">Protein phosphatase 2C domain-containing protein</fullName>
    </submittedName>
</protein>
<evidence type="ECO:0000313" key="3">
    <source>
        <dbReference type="EMBL" id="QEV44915.1"/>
    </source>
</evidence>
<organism evidence="3 4">
    <name type="scientific">Streptomyces vinaceus</name>
    <dbReference type="NCBI Taxonomy" id="1960"/>
    <lineage>
        <taxon>Bacteria</taxon>
        <taxon>Bacillati</taxon>
        <taxon>Actinomycetota</taxon>
        <taxon>Actinomycetes</taxon>
        <taxon>Kitasatosporales</taxon>
        <taxon>Streptomycetaceae</taxon>
        <taxon>Streptomyces</taxon>
    </lineage>
</organism>
<accession>A0A5J6J2Z9</accession>
<evidence type="ECO:0000313" key="4">
    <source>
        <dbReference type="Proteomes" id="UP000325563"/>
    </source>
</evidence>
<dbReference type="AlphaFoldDB" id="A0A5J6J2Z9"/>
<dbReference type="SUPFAM" id="SSF81606">
    <property type="entry name" value="PP2C-like"/>
    <property type="match status" value="1"/>
</dbReference>